<evidence type="ECO:0000313" key="2">
    <source>
        <dbReference type="Proteomes" id="UP001152795"/>
    </source>
</evidence>
<protein>
    <submittedName>
        <fullName evidence="1">Uncharacterized protein</fullName>
    </submittedName>
</protein>
<reference evidence="1" key="1">
    <citation type="submission" date="2020-04" db="EMBL/GenBank/DDBJ databases">
        <authorList>
            <person name="Alioto T."/>
            <person name="Alioto T."/>
            <person name="Gomez Garrido J."/>
        </authorList>
    </citation>
    <scope>NUCLEOTIDE SEQUENCE</scope>
    <source>
        <strain evidence="1">A484AB</strain>
    </source>
</reference>
<organism evidence="1 2">
    <name type="scientific">Paramuricea clavata</name>
    <name type="common">Red gorgonian</name>
    <name type="synonym">Violescent sea-whip</name>
    <dbReference type="NCBI Taxonomy" id="317549"/>
    <lineage>
        <taxon>Eukaryota</taxon>
        <taxon>Metazoa</taxon>
        <taxon>Cnidaria</taxon>
        <taxon>Anthozoa</taxon>
        <taxon>Octocorallia</taxon>
        <taxon>Malacalcyonacea</taxon>
        <taxon>Plexauridae</taxon>
        <taxon>Paramuricea</taxon>
    </lineage>
</organism>
<proteinExistence type="predicted"/>
<evidence type="ECO:0000313" key="1">
    <source>
        <dbReference type="EMBL" id="CAB4006945.1"/>
    </source>
</evidence>
<dbReference type="AlphaFoldDB" id="A0A7D9IJR3"/>
<dbReference type="EMBL" id="CACRXK020005652">
    <property type="protein sequence ID" value="CAB4006945.1"/>
    <property type="molecule type" value="Genomic_DNA"/>
</dbReference>
<dbReference type="Proteomes" id="UP001152795">
    <property type="component" value="Unassembled WGS sequence"/>
</dbReference>
<sequence length="192" mass="22021">MKPKSITDEDQSYTKSTIGRDNREKEVDVVNVLGAKWDCKTASFSSPIRVVFQGKNQRVNVIVNREDASATSSKTLVYRIGHTRYTRTSETHMLAAIREVFWILRGRAAVKNSHREEFISSRDGKIRAAIVRTINGQGKPSRFRRVIQHLIPLEIRSNSQEYREDLPVGQNTRVRRDAAIVGELRRIEQSEN</sequence>
<comment type="caution">
    <text evidence="1">The sequence shown here is derived from an EMBL/GenBank/DDBJ whole genome shotgun (WGS) entry which is preliminary data.</text>
</comment>
<accession>A0A7D9IJR3</accession>
<name>A0A7D9IJR3_PARCT</name>
<keyword evidence="2" id="KW-1185">Reference proteome</keyword>
<gene>
    <name evidence="1" type="ORF">PACLA_8A042871</name>
</gene>